<evidence type="ECO:0000256" key="2">
    <source>
        <dbReference type="ARBA" id="ARBA00022692"/>
    </source>
</evidence>
<sequence>MADATTLTGTARRGVATVRAHAAAIVAAPAFPLHAGVGAGVLVIVAVVFAGPVSGPSGLLFVAAALAMAALVLGSPTAAMLVLLVASFTRLAVEVPALPSEPMVFALLALMIVAGVAVFRGTMRFRIGAIEAAMALYLLWNLVSTVWPHDLPPVEPGTGAVVPVLRFIMTGTLMPFLAFVVARVAFRTERTIRPVLFLITVLAAYSAAVSIVQFTGPTALVWPHYILESRTWEGRAVGIFNQPVVNGLTMIAGFVTGMFLARERSLRPAARIAGLVVAAMCVPGIYLTHTRAVWLVFGLAVVLCAVFAAGARAGFVVTLGGAVAFIALTWTTFTSSDRAAGGIGSTSEVDDRLNAIATALWAIEQKPILGWGIARFAALNTYHHQVWAPNVDFRRGYAIASHENELGIAAELGVVGLVLWLAVLIGVIWKLLSVLRRMPVEGLAGRRLGLLALTVVGTWVVCGLTVDLRYFDFANLLVFLLVGAAIGAAESVRAEPDRAPVAVR</sequence>
<dbReference type="PANTHER" id="PTHR37422:SF13">
    <property type="entry name" value="LIPOPOLYSACCHARIDE BIOSYNTHESIS PROTEIN PA4999-RELATED"/>
    <property type="match status" value="1"/>
</dbReference>
<evidence type="ECO:0000259" key="6">
    <source>
        <dbReference type="Pfam" id="PF04932"/>
    </source>
</evidence>
<organism evidence="7 8">
    <name type="scientific">Pseudonocardia cypriaca</name>
    <dbReference type="NCBI Taxonomy" id="882449"/>
    <lineage>
        <taxon>Bacteria</taxon>
        <taxon>Bacillati</taxon>
        <taxon>Actinomycetota</taxon>
        <taxon>Actinomycetes</taxon>
        <taxon>Pseudonocardiales</taxon>
        <taxon>Pseudonocardiaceae</taxon>
        <taxon>Pseudonocardia</taxon>
    </lineage>
</organism>
<keyword evidence="4 5" id="KW-0472">Membrane</keyword>
<evidence type="ECO:0000256" key="4">
    <source>
        <dbReference type="ARBA" id="ARBA00023136"/>
    </source>
</evidence>
<feature type="transmembrane region" description="Helical" evidence="5">
    <location>
        <begin position="412"/>
        <end position="435"/>
    </location>
</feature>
<evidence type="ECO:0000256" key="1">
    <source>
        <dbReference type="ARBA" id="ARBA00004141"/>
    </source>
</evidence>
<dbReference type="RefSeq" id="WP_142096084.1">
    <property type="nucleotide sequence ID" value="NZ_VFPH01000001.1"/>
</dbReference>
<accession>A0A543GAI0</accession>
<protein>
    <submittedName>
        <fullName evidence="7">O-antigen ligase</fullName>
    </submittedName>
</protein>
<feature type="transmembrane region" description="Helical" evidence="5">
    <location>
        <begin position="268"/>
        <end position="286"/>
    </location>
</feature>
<feature type="domain" description="O-antigen ligase-related" evidence="6">
    <location>
        <begin position="279"/>
        <end position="421"/>
    </location>
</feature>
<evidence type="ECO:0000256" key="5">
    <source>
        <dbReference type="SAM" id="Phobius"/>
    </source>
</evidence>
<keyword evidence="2 5" id="KW-0812">Transmembrane</keyword>
<dbReference type="EMBL" id="VFPH01000001">
    <property type="protein sequence ID" value="TQM43082.1"/>
    <property type="molecule type" value="Genomic_DNA"/>
</dbReference>
<feature type="transmembrane region" description="Helical" evidence="5">
    <location>
        <begin position="447"/>
        <end position="466"/>
    </location>
</feature>
<dbReference type="GO" id="GO:0016020">
    <property type="term" value="C:membrane"/>
    <property type="evidence" value="ECO:0007669"/>
    <property type="project" value="UniProtKB-SubCell"/>
</dbReference>
<feature type="transmembrane region" description="Helical" evidence="5">
    <location>
        <begin position="103"/>
        <end position="120"/>
    </location>
</feature>
<name>A0A543GAI0_9PSEU</name>
<feature type="transmembrane region" description="Helical" evidence="5">
    <location>
        <begin position="236"/>
        <end position="261"/>
    </location>
</feature>
<dbReference type="AlphaFoldDB" id="A0A543GAI0"/>
<evidence type="ECO:0000256" key="3">
    <source>
        <dbReference type="ARBA" id="ARBA00022989"/>
    </source>
</evidence>
<feature type="transmembrane region" description="Helical" evidence="5">
    <location>
        <begin position="127"/>
        <end position="147"/>
    </location>
</feature>
<dbReference type="OrthoDB" id="3565420at2"/>
<evidence type="ECO:0000313" key="7">
    <source>
        <dbReference type="EMBL" id="TQM43082.1"/>
    </source>
</evidence>
<proteinExistence type="predicted"/>
<comment type="caution">
    <text evidence="7">The sequence shown here is derived from an EMBL/GenBank/DDBJ whole genome shotgun (WGS) entry which is preliminary data.</text>
</comment>
<reference evidence="7 8" key="1">
    <citation type="submission" date="2019-06" db="EMBL/GenBank/DDBJ databases">
        <title>Sequencing the genomes of 1000 actinobacteria strains.</title>
        <authorList>
            <person name="Klenk H.-P."/>
        </authorList>
    </citation>
    <scope>NUCLEOTIDE SEQUENCE [LARGE SCALE GENOMIC DNA]</scope>
    <source>
        <strain evidence="7 8">DSM 45511</strain>
    </source>
</reference>
<dbReference type="GO" id="GO:0016874">
    <property type="term" value="F:ligase activity"/>
    <property type="evidence" value="ECO:0007669"/>
    <property type="project" value="UniProtKB-KW"/>
</dbReference>
<gene>
    <name evidence="7" type="ORF">FB388_0423</name>
</gene>
<dbReference type="InterPro" id="IPR051533">
    <property type="entry name" value="WaaL-like"/>
</dbReference>
<comment type="subcellular location">
    <subcellularLocation>
        <location evidence="1">Membrane</location>
        <topology evidence="1">Multi-pass membrane protein</topology>
    </subcellularLocation>
</comment>
<feature type="transmembrane region" description="Helical" evidence="5">
    <location>
        <begin position="195"/>
        <end position="216"/>
    </location>
</feature>
<dbReference type="PANTHER" id="PTHR37422">
    <property type="entry name" value="TEICHURONIC ACID BIOSYNTHESIS PROTEIN TUAE"/>
    <property type="match status" value="1"/>
</dbReference>
<dbReference type="Pfam" id="PF04932">
    <property type="entry name" value="Wzy_C"/>
    <property type="match status" value="1"/>
</dbReference>
<keyword evidence="7" id="KW-0436">Ligase</keyword>
<keyword evidence="3 5" id="KW-1133">Transmembrane helix</keyword>
<feature type="transmembrane region" description="Helical" evidence="5">
    <location>
        <begin position="315"/>
        <end position="333"/>
    </location>
</feature>
<feature type="transmembrane region" description="Helical" evidence="5">
    <location>
        <begin position="58"/>
        <end position="83"/>
    </location>
</feature>
<dbReference type="Proteomes" id="UP000319818">
    <property type="component" value="Unassembled WGS sequence"/>
</dbReference>
<keyword evidence="8" id="KW-1185">Reference proteome</keyword>
<dbReference type="InterPro" id="IPR007016">
    <property type="entry name" value="O-antigen_ligase-rel_domated"/>
</dbReference>
<evidence type="ECO:0000313" key="8">
    <source>
        <dbReference type="Proteomes" id="UP000319818"/>
    </source>
</evidence>
<feature type="transmembrane region" description="Helical" evidence="5">
    <location>
        <begin position="167"/>
        <end position="186"/>
    </location>
</feature>
<feature type="transmembrane region" description="Helical" evidence="5">
    <location>
        <begin position="292"/>
        <end position="310"/>
    </location>
</feature>